<comment type="caution">
    <text evidence="1">The sequence shown here is derived from an EMBL/GenBank/DDBJ whole genome shotgun (WGS) entry which is preliminary data.</text>
</comment>
<gene>
    <name evidence="1" type="ORF">CEXT_679451</name>
</gene>
<keyword evidence="2" id="KW-1185">Reference proteome</keyword>
<evidence type="ECO:0000313" key="2">
    <source>
        <dbReference type="Proteomes" id="UP001054945"/>
    </source>
</evidence>
<proteinExistence type="predicted"/>
<accession>A0AAV4YB07</accession>
<dbReference type="EMBL" id="BPLR01018936">
    <property type="protein sequence ID" value="GIZ03352.1"/>
    <property type="molecule type" value="Genomic_DNA"/>
</dbReference>
<evidence type="ECO:0000313" key="1">
    <source>
        <dbReference type="EMBL" id="GIZ03352.1"/>
    </source>
</evidence>
<protein>
    <submittedName>
        <fullName evidence="1">Uncharacterized protein</fullName>
    </submittedName>
</protein>
<dbReference type="Proteomes" id="UP001054945">
    <property type="component" value="Unassembled WGS sequence"/>
</dbReference>
<name>A0AAV4YB07_CAEEX</name>
<sequence>MSAVFAHSSNGWHFNHLRCNLSHLVARTPCHSFNIHKESGIPLGTWNKRPPSPKRDPLDAQAPSISLINLHLQPAKGLSSRSAPVCISVALRNKINVIGRGEVNQF</sequence>
<dbReference type="AlphaFoldDB" id="A0AAV4YB07"/>
<organism evidence="1 2">
    <name type="scientific">Caerostris extrusa</name>
    <name type="common">Bark spider</name>
    <name type="synonym">Caerostris bankana</name>
    <dbReference type="NCBI Taxonomy" id="172846"/>
    <lineage>
        <taxon>Eukaryota</taxon>
        <taxon>Metazoa</taxon>
        <taxon>Ecdysozoa</taxon>
        <taxon>Arthropoda</taxon>
        <taxon>Chelicerata</taxon>
        <taxon>Arachnida</taxon>
        <taxon>Araneae</taxon>
        <taxon>Araneomorphae</taxon>
        <taxon>Entelegynae</taxon>
        <taxon>Araneoidea</taxon>
        <taxon>Araneidae</taxon>
        <taxon>Caerostris</taxon>
    </lineage>
</organism>
<reference evidence="1 2" key="1">
    <citation type="submission" date="2021-06" db="EMBL/GenBank/DDBJ databases">
        <title>Caerostris extrusa draft genome.</title>
        <authorList>
            <person name="Kono N."/>
            <person name="Arakawa K."/>
        </authorList>
    </citation>
    <scope>NUCLEOTIDE SEQUENCE [LARGE SCALE GENOMIC DNA]</scope>
</reference>